<keyword evidence="2" id="KW-0808">Transferase</keyword>
<accession>A0A2J6PE14</accession>
<organism evidence="6 7">
    <name type="scientific">Hyaloscypha hepaticicola</name>
    <dbReference type="NCBI Taxonomy" id="2082293"/>
    <lineage>
        <taxon>Eukaryota</taxon>
        <taxon>Fungi</taxon>
        <taxon>Dikarya</taxon>
        <taxon>Ascomycota</taxon>
        <taxon>Pezizomycotina</taxon>
        <taxon>Leotiomycetes</taxon>
        <taxon>Helotiales</taxon>
        <taxon>Hyaloscyphaceae</taxon>
        <taxon>Hyaloscypha</taxon>
    </lineage>
</organism>
<keyword evidence="7" id="KW-1185">Reference proteome</keyword>
<gene>
    <name evidence="6" type="ORF">NA56DRAFT_713469</name>
</gene>
<evidence type="ECO:0000256" key="2">
    <source>
        <dbReference type="ARBA" id="ARBA00022679"/>
    </source>
</evidence>
<dbReference type="AlphaFoldDB" id="A0A2J6PE14"/>
<dbReference type="STRING" id="1745343.A0A2J6PE14"/>
<keyword evidence="3" id="KW-0418">Kinase</keyword>
<feature type="region of interest" description="Disordered" evidence="4">
    <location>
        <begin position="1"/>
        <end position="61"/>
    </location>
</feature>
<feature type="compositionally biased region" description="Low complexity" evidence="4">
    <location>
        <begin position="17"/>
        <end position="31"/>
    </location>
</feature>
<dbReference type="EMBL" id="KZ613563">
    <property type="protein sequence ID" value="PMD12136.1"/>
    <property type="molecule type" value="Genomic_DNA"/>
</dbReference>
<dbReference type="GO" id="GO:0004674">
    <property type="term" value="F:protein serine/threonine kinase activity"/>
    <property type="evidence" value="ECO:0007669"/>
    <property type="project" value="UniProtKB-KW"/>
</dbReference>
<dbReference type="GO" id="GO:0005524">
    <property type="term" value="F:ATP binding"/>
    <property type="evidence" value="ECO:0007669"/>
    <property type="project" value="InterPro"/>
</dbReference>
<keyword evidence="1" id="KW-0723">Serine/threonine-protein kinase</keyword>
<evidence type="ECO:0000256" key="4">
    <source>
        <dbReference type="SAM" id="MobiDB-lite"/>
    </source>
</evidence>
<evidence type="ECO:0000256" key="3">
    <source>
        <dbReference type="ARBA" id="ARBA00022777"/>
    </source>
</evidence>
<dbReference type="OrthoDB" id="301415at2759"/>
<evidence type="ECO:0000256" key="1">
    <source>
        <dbReference type="ARBA" id="ARBA00022527"/>
    </source>
</evidence>
<evidence type="ECO:0000259" key="5">
    <source>
        <dbReference type="Pfam" id="PF02816"/>
    </source>
</evidence>
<sequence>MDQQRPLFKVKDLVAKQGQQQISNQDQQPPEQGKKPITKRKSVNARSQPKPVSKMSYSRANSSTRAVIVNDKTFASGTFKEVWEGVYTDGPRKSEPCAVKAFKTGSVFEEHYIQEKLSILERTQRIIDDFAAAKVIENGRIFLHTPEIWTFDDTKEK</sequence>
<dbReference type="InterPro" id="IPR004166">
    <property type="entry name" value="a-kinase_dom"/>
</dbReference>
<evidence type="ECO:0000313" key="7">
    <source>
        <dbReference type="Proteomes" id="UP000235672"/>
    </source>
</evidence>
<reference evidence="6 7" key="1">
    <citation type="submission" date="2016-05" db="EMBL/GenBank/DDBJ databases">
        <title>A degradative enzymes factory behind the ericoid mycorrhizal symbiosis.</title>
        <authorList>
            <consortium name="DOE Joint Genome Institute"/>
            <person name="Martino E."/>
            <person name="Morin E."/>
            <person name="Grelet G."/>
            <person name="Kuo A."/>
            <person name="Kohler A."/>
            <person name="Daghino S."/>
            <person name="Barry K."/>
            <person name="Choi C."/>
            <person name="Cichocki N."/>
            <person name="Clum A."/>
            <person name="Copeland A."/>
            <person name="Hainaut M."/>
            <person name="Haridas S."/>
            <person name="Labutti K."/>
            <person name="Lindquist E."/>
            <person name="Lipzen A."/>
            <person name="Khouja H.-R."/>
            <person name="Murat C."/>
            <person name="Ohm R."/>
            <person name="Olson A."/>
            <person name="Spatafora J."/>
            <person name="Veneault-Fourrey C."/>
            <person name="Henrissat B."/>
            <person name="Grigoriev I."/>
            <person name="Martin F."/>
            <person name="Perotto S."/>
        </authorList>
    </citation>
    <scope>NUCLEOTIDE SEQUENCE [LARGE SCALE GENOMIC DNA]</scope>
    <source>
        <strain evidence="6 7">UAMH 7357</strain>
    </source>
</reference>
<feature type="domain" description="Alpha-type protein kinase" evidence="5">
    <location>
        <begin position="75"/>
        <end position="154"/>
    </location>
</feature>
<protein>
    <recommendedName>
        <fullName evidence="5">Alpha-type protein kinase domain-containing protein</fullName>
    </recommendedName>
</protein>
<name>A0A2J6PE14_9HELO</name>
<evidence type="ECO:0000313" key="6">
    <source>
        <dbReference type="EMBL" id="PMD12136.1"/>
    </source>
</evidence>
<dbReference type="Pfam" id="PF02816">
    <property type="entry name" value="Alpha_kinase"/>
    <property type="match status" value="1"/>
</dbReference>
<dbReference type="Proteomes" id="UP000235672">
    <property type="component" value="Unassembled WGS sequence"/>
</dbReference>
<proteinExistence type="predicted"/>